<feature type="transmembrane region" description="Helical" evidence="6">
    <location>
        <begin position="336"/>
        <end position="358"/>
    </location>
</feature>
<feature type="transmembrane region" description="Helical" evidence="6">
    <location>
        <begin position="247"/>
        <end position="265"/>
    </location>
</feature>
<comment type="caution">
    <text evidence="8">The sequence shown here is derived from an EMBL/GenBank/DDBJ whole genome shotgun (WGS) entry which is preliminary data.</text>
</comment>
<evidence type="ECO:0000256" key="2">
    <source>
        <dbReference type="ARBA" id="ARBA00022448"/>
    </source>
</evidence>
<dbReference type="PROSITE" id="PS50850">
    <property type="entry name" value="MFS"/>
    <property type="match status" value="1"/>
</dbReference>
<dbReference type="EMBL" id="JACJVN010000009">
    <property type="protein sequence ID" value="MBB6676054.1"/>
    <property type="molecule type" value="Genomic_DNA"/>
</dbReference>
<feature type="transmembrane region" description="Helical" evidence="6">
    <location>
        <begin position="98"/>
        <end position="121"/>
    </location>
</feature>
<dbReference type="AlphaFoldDB" id="A0A841T3Y6"/>
<feature type="transmembrane region" description="Helical" evidence="6">
    <location>
        <begin position="12"/>
        <end position="37"/>
    </location>
</feature>
<keyword evidence="3 6" id="KW-0812">Transmembrane</keyword>
<dbReference type="InterPro" id="IPR011701">
    <property type="entry name" value="MFS"/>
</dbReference>
<comment type="subcellular location">
    <subcellularLocation>
        <location evidence="1">Cell membrane</location>
        <topology evidence="1">Multi-pass membrane protein</topology>
    </subcellularLocation>
</comment>
<dbReference type="Pfam" id="PF07690">
    <property type="entry name" value="MFS_1"/>
    <property type="match status" value="1"/>
</dbReference>
<evidence type="ECO:0000259" key="7">
    <source>
        <dbReference type="PROSITE" id="PS50850"/>
    </source>
</evidence>
<sequence length="390" mass="42293">MKQKQLALRNLRIEILSTMLGGLGTGMIVPFLAVMALKYGGDALDTAVIAAAPAAANLLALLWGRMTQNYDRVRLMSLLYGSARIFILFMAFTTQSSILVLLTVMFYVMLSIAMPSYVGLMRTIYPEAKRASYMAYVRISGGIAVMAGTYTGGHWLDGRFRLAVLISCGLGIAGMAVFSRIREPIAGREEDEQGGSSLKDSVAAIKLDGAFQLLLLGVFIYEFVQLLPASIYPIFQLNHLGLSFGQIGLLSIVMTAAALLFNPIWGDIIDKRSSSSVLFICAMLGAFYPLVYWLVPHPFAIICASFAAGVAGAGMDLAWIGFISRTAGRHITSYSGVYLTLVGVRGILAPLLGAIAARRFGMDSVIALSFSFTLLSLIPFFLLIKRERYI</sequence>
<feature type="transmembrane region" description="Helical" evidence="6">
    <location>
        <begin position="43"/>
        <end position="63"/>
    </location>
</feature>
<feature type="transmembrane region" description="Helical" evidence="6">
    <location>
        <begin position="133"/>
        <end position="153"/>
    </location>
</feature>
<feature type="domain" description="Major facilitator superfamily (MFS) profile" evidence="7">
    <location>
        <begin position="10"/>
        <end position="388"/>
    </location>
</feature>
<dbReference type="GO" id="GO:0005886">
    <property type="term" value="C:plasma membrane"/>
    <property type="evidence" value="ECO:0007669"/>
    <property type="project" value="UniProtKB-SubCell"/>
</dbReference>
<dbReference type="InterPro" id="IPR001958">
    <property type="entry name" value="Tet-R_TetA/multi-R_MdtG-like"/>
</dbReference>
<evidence type="ECO:0000256" key="4">
    <source>
        <dbReference type="ARBA" id="ARBA00022989"/>
    </source>
</evidence>
<feature type="transmembrane region" description="Helical" evidence="6">
    <location>
        <begin position="364"/>
        <end position="384"/>
    </location>
</feature>
<proteinExistence type="predicted"/>
<keyword evidence="5 6" id="KW-0472">Membrane</keyword>
<evidence type="ECO:0000256" key="3">
    <source>
        <dbReference type="ARBA" id="ARBA00022692"/>
    </source>
</evidence>
<dbReference type="InterPro" id="IPR036259">
    <property type="entry name" value="MFS_trans_sf"/>
</dbReference>
<dbReference type="SUPFAM" id="SSF103473">
    <property type="entry name" value="MFS general substrate transporter"/>
    <property type="match status" value="1"/>
</dbReference>
<name>A0A841T3Y6_9BACL</name>
<evidence type="ECO:0000313" key="9">
    <source>
        <dbReference type="Proteomes" id="UP000574133"/>
    </source>
</evidence>
<dbReference type="Gene3D" id="1.20.1250.20">
    <property type="entry name" value="MFS general substrate transporter like domains"/>
    <property type="match status" value="2"/>
</dbReference>
<evidence type="ECO:0000256" key="6">
    <source>
        <dbReference type="SAM" id="Phobius"/>
    </source>
</evidence>
<dbReference type="PANTHER" id="PTHR23526">
    <property type="entry name" value="INTEGRAL MEMBRANE TRANSPORT PROTEIN-RELATED"/>
    <property type="match status" value="1"/>
</dbReference>
<dbReference type="Proteomes" id="UP000574133">
    <property type="component" value="Unassembled WGS sequence"/>
</dbReference>
<dbReference type="GO" id="GO:0022857">
    <property type="term" value="F:transmembrane transporter activity"/>
    <property type="evidence" value="ECO:0007669"/>
    <property type="project" value="InterPro"/>
</dbReference>
<protein>
    <submittedName>
        <fullName evidence="8">MFS transporter</fullName>
    </submittedName>
</protein>
<feature type="transmembrane region" description="Helical" evidence="6">
    <location>
        <begin position="75"/>
        <end position="92"/>
    </location>
</feature>
<accession>A0A841T3Y6</accession>
<dbReference type="PRINTS" id="PR01035">
    <property type="entry name" value="TCRTETA"/>
</dbReference>
<keyword evidence="4 6" id="KW-1133">Transmembrane helix</keyword>
<feature type="transmembrane region" description="Helical" evidence="6">
    <location>
        <begin position="213"/>
        <end position="235"/>
    </location>
</feature>
<reference evidence="8 9" key="1">
    <citation type="submission" date="2020-08" db="EMBL/GenBank/DDBJ databases">
        <title>Cohnella phylogeny.</title>
        <authorList>
            <person name="Dunlap C."/>
        </authorList>
    </citation>
    <scope>NUCLEOTIDE SEQUENCE [LARGE SCALE GENOMIC DNA]</scope>
    <source>
        <strain evidence="8 9">DSM 103658</strain>
    </source>
</reference>
<dbReference type="InterPro" id="IPR020846">
    <property type="entry name" value="MFS_dom"/>
</dbReference>
<feature type="transmembrane region" description="Helical" evidence="6">
    <location>
        <begin position="159"/>
        <end position="178"/>
    </location>
</feature>
<keyword evidence="9" id="KW-1185">Reference proteome</keyword>
<feature type="transmembrane region" description="Helical" evidence="6">
    <location>
        <begin position="277"/>
        <end position="293"/>
    </location>
</feature>
<evidence type="ECO:0000313" key="8">
    <source>
        <dbReference type="EMBL" id="MBB6676054.1"/>
    </source>
</evidence>
<dbReference type="InterPro" id="IPR052528">
    <property type="entry name" value="Sugar_transport-like"/>
</dbReference>
<evidence type="ECO:0000256" key="1">
    <source>
        <dbReference type="ARBA" id="ARBA00004651"/>
    </source>
</evidence>
<dbReference type="RefSeq" id="WP_185177361.1">
    <property type="nucleotide sequence ID" value="NZ_CBCSEP010000012.1"/>
</dbReference>
<gene>
    <name evidence="8" type="ORF">H4Q31_01795</name>
</gene>
<evidence type="ECO:0000256" key="5">
    <source>
        <dbReference type="ARBA" id="ARBA00023136"/>
    </source>
</evidence>
<keyword evidence="2" id="KW-0813">Transport</keyword>
<organism evidence="8 9">
    <name type="scientific">Cohnella lubricantis</name>
    <dbReference type="NCBI Taxonomy" id="2163172"/>
    <lineage>
        <taxon>Bacteria</taxon>
        <taxon>Bacillati</taxon>
        <taxon>Bacillota</taxon>
        <taxon>Bacilli</taxon>
        <taxon>Bacillales</taxon>
        <taxon>Paenibacillaceae</taxon>
        <taxon>Cohnella</taxon>
    </lineage>
</organism>
<dbReference type="PANTHER" id="PTHR23526:SF2">
    <property type="entry name" value="MAJOR FACILITATOR SUPERFAMILY (MFS) PROFILE DOMAIN-CONTAINING PROTEIN"/>
    <property type="match status" value="1"/>
</dbReference>
<feature type="transmembrane region" description="Helical" evidence="6">
    <location>
        <begin position="299"/>
        <end position="324"/>
    </location>
</feature>